<comment type="caution">
    <text evidence="1">The sequence shown here is derived from an EMBL/GenBank/DDBJ whole genome shotgun (WGS) entry which is preliminary data.</text>
</comment>
<proteinExistence type="predicted"/>
<protein>
    <submittedName>
        <fullName evidence="1">Uncharacterized protein</fullName>
    </submittedName>
</protein>
<evidence type="ECO:0000313" key="2">
    <source>
        <dbReference type="Proteomes" id="UP000321409"/>
    </source>
</evidence>
<dbReference type="Proteomes" id="UP000321409">
    <property type="component" value="Unassembled WGS sequence"/>
</dbReference>
<organism evidence="1 2">
    <name type="scientific">Lentilactobacillus diolivorans</name>
    <dbReference type="NCBI Taxonomy" id="179838"/>
    <lineage>
        <taxon>Bacteria</taxon>
        <taxon>Bacillati</taxon>
        <taxon>Bacillota</taxon>
        <taxon>Bacilli</taxon>
        <taxon>Lactobacillales</taxon>
        <taxon>Lactobacillaceae</taxon>
        <taxon>Lentilactobacillus</taxon>
    </lineage>
</organism>
<keyword evidence="2" id="KW-1185">Reference proteome</keyword>
<reference evidence="1 2" key="1">
    <citation type="submission" date="2019-07" db="EMBL/GenBank/DDBJ databases">
        <title>Whole genome shotgun sequence of Lactobacillus diolivorans NBRC 107869.</title>
        <authorList>
            <person name="Hosoyama A."/>
            <person name="Uohara A."/>
            <person name="Ohji S."/>
            <person name="Ichikawa N."/>
        </authorList>
    </citation>
    <scope>NUCLEOTIDE SEQUENCE [LARGE SCALE GENOMIC DNA]</scope>
    <source>
        <strain evidence="1 2">NBRC 107869</strain>
    </source>
</reference>
<accession>A0ABQ0XBJ5</accession>
<dbReference type="RefSeq" id="WP_157051298.1">
    <property type="nucleotide sequence ID" value="NZ_BKAB01000012.1"/>
</dbReference>
<sequence>MGQSEAQKRARNNYVKRHPERIKYQHYKSTARLFVKMASQEDLVDLINFIHAHQK</sequence>
<dbReference type="EMBL" id="BKAB01000012">
    <property type="protein sequence ID" value="GEP23471.1"/>
    <property type="molecule type" value="Genomic_DNA"/>
</dbReference>
<evidence type="ECO:0000313" key="1">
    <source>
        <dbReference type="EMBL" id="GEP23471.1"/>
    </source>
</evidence>
<gene>
    <name evidence="1" type="ORF">LDI01_10640</name>
</gene>
<name>A0ABQ0XBJ5_9LACO</name>